<proteinExistence type="inferred from homology"/>
<sequence>MAGLIEERRGAICLLTIDRPGRANALDAATSAALDEALTRAEADPAIGATVLTASGERAFCSGMDMKEAAEAGAGKGLIPGRGFGGVTERQRAKPLIAVVNGAAVAGGFEIVLACDMVFAAPHAVFGLSEVKRGLFAYAGGVQRIARQLPRATGLAMVLTGEPLPAERMHQLGLVTNIFDADALLGRALAMVEAMLEHSWDAIGHALALYDASRAMPEEMALRFGRRFGDATLGSADAPEGVSAFAQGRGAKYDNR</sequence>
<dbReference type="CDD" id="cd06558">
    <property type="entry name" value="crotonase-like"/>
    <property type="match status" value="1"/>
</dbReference>
<dbReference type="InterPro" id="IPR014748">
    <property type="entry name" value="Enoyl-CoA_hydra_C"/>
</dbReference>
<dbReference type="OrthoDB" id="9802898at2"/>
<dbReference type="Gene3D" id="1.10.12.10">
    <property type="entry name" value="Lyase 2-enoyl-coa Hydratase, Chain A, domain 2"/>
    <property type="match status" value="1"/>
</dbReference>
<protein>
    <submittedName>
        <fullName evidence="3 4">Enoyl-CoA hydratase</fullName>
    </submittedName>
</protein>
<geneLocation type="plasmid" evidence="3">
    <name>pCME4A9I</name>
</geneLocation>
<evidence type="ECO:0000313" key="3">
    <source>
        <dbReference type="EMBL" id="ARU17893.1"/>
    </source>
</evidence>
<dbReference type="KEGG" id="cman:A9D14_16355"/>
<evidence type="ECO:0000313" key="4">
    <source>
        <dbReference type="EMBL" id="QNE07401.1"/>
    </source>
</evidence>
<dbReference type="Pfam" id="PF00378">
    <property type="entry name" value="ECH_1"/>
    <property type="match status" value="1"/>
</dbReference>
<evidence type="ECO:0000256" key="2">
    <source>
        <dbReference type="RuleBase" id="RU003707"/>
    </source>
</evidence>
<dbReference type="RefSeq" id="WP_066850283.1">
    <property type="nucleotide sequence ID" value="NZ_CP019603.1"/>
</dbReference>
<evidence type="ECO:0000256" key="1">
    <source>
        <dbReference type="ARBA" id="ARBA00005254"/>
    </source>
</evidence>
<name>A0A1Z1FGP4_9SPHN</name>
<reference evidence="3 5" key="1">
    <citation type="submission" date="2017-01" db="EMBL/GenBank/DDBJ databases">
        <title>Complete genome sequence of esterase-producing bacterium Croceicoccus marinus E4A9.</title>
        <authorList>
            <person name="Wu Y.-H."/>
            <person name="Cheng H."/>
            <person name="Xu L."/>
            <person name="Huo Y.-Y."/>
            <person name="Wang C.-S."/>
            <person name="Xu X.-W."/>
        </authorList>
    </citation>
    <scope>NUCLEOTIDE SEQUENCE [LARGE SCALE GENOMIC DNA]</scope>
    <source>
        <strain evidence="3 5">E4A9</strain>
        <plasmid evidence="3">pCME4A9I</plasmid>
        <plasmid evidence="5">Plasmid pcme4a9i</plasmid>
    </source>
</reference>
<dbReference type="AlphaFoldDB" id="A0A1Z1FGP4"/>
<dbReference type="InterPro" id="IPR018376">
    <property type="entry name" value="Enoyl-CoA_hyd/isom_CS"/>
</dbReference>
<dbReference type="SUPFAM" id="SSF52096">
    <property type="entry name" value="ClpP/crotonase"/>
    <property type="match status" value="1"/>
</dbReference>
<geneLocation type="plasmid" evidence="4 6">
    <name>plas1</name>
</geneLocation>
<dbReference type="PANTHER" id="PTHR43802:SF1">
    <property type="entry name" value="IP11341P-RELATED"/>
    <property type="match status" value="1"/>
</dbReference>
<gene>
    <name evidence="3" type="ORF">A9D14_16355</name>
    <name evidence="4" type="ORF">H4O24_16070</name>
</gene>
<keyword evidence="4" id="KW-0413">Isomerase</keyword>
<reference evidence="4 6" key="2">
    <citation type="submission" date="2020-08" db="EMBL/GenBank/DDBJ databases">
        <authorList>
            <person name="Liu G."/>
            <person name="Sun C."/>
        </authorList>
    </citation>
    <scope>NUCLEOTIDE SEQUENCE [LARGE SCALE GENOMIC DNA]</scope>
    <source>
        <strain evidence="4 6">OT19</strain>
        <plasmid evidence="4 6">plas1</plasmid>
    </source>
</reference>
<accession>A0A1Z1FGP4</accession>
<dbReference type="Proteomes" id="UP000515297">
    <property type="component" value="Plasmid plas1"/>
</dbReference>
<dbReference type="STRING" id="450378.GCA_001661675_03287"/>
<geneLocation type="plasmid" evidence="5">
    <name>pcme4a9i</name>
</geneLocation>
<organism evidence="3 5">
    <name type="scientific">Croceicoccus marinus</name>
    <dbReference type="NCBI Taxonomy" id="450378"/>
    <lineage>
        <taxon>Bacteria</taxon>
        <taxon>Pseudomonadati</taxon>
        <taxon>Pseudomonadota</taxon>
        <taxon>Alphaproteobacteria</taxon>
        <taxon>Sphingomonadales</taxon>
        <taxon>Erythrobacteraceae</taxon>
        <taxon>Croceicoccus</taxon>
    </lineage>
</organism>
<dbReference type="InterPro" id="IPR029045">
    <property type="entry name" value="ClpP/crotonase-like_dom_sf"/>
</dbReference>
<evidence type="ECO:0000313" key="5">
    <source>
        <dbReference type="Proteomes" id="UP000195807"/>
    </source>
</evidence>
<dbReference type="EMBL" id="CP019603">
    <property type="protein sequence ID" value="ARU17893.1"/>
    <property type="molecule type" value="Genomic_DNA"/>
</dbReference>
<dbReference type="InterPro" id="IPR001753">
    <property type="entry name" value="Enoyl-CoA_hydra/iso"/>
</dbReference>
<evidence type="ECO:0000313" key="6">
    <source>
        <dbReference type="Proteomes" id="UP000515297"/>
    </source>
</evidence>
<dbReference type="Gene3D" id="3.90.226.10">
    <property type="entry name" value="2-enoyl-CoA Hydratase, Chain A, domain 1"/>
    <property type="match status" value="1"/>
</dbReference>
<dbReference type="EMBL" id="CP060053">
    <property type="protein sequence ID" value="QNE07401.1"/>
    <property type="molecule type" value="Genomic_DNA"/>
</dbReference>
<keyword evidence="5" id="KW-1185">Reference proteome</keyword>
<comment type="similarity">
    <text evidence="1 2">Belongs to the enoyl-CoA hydratase/isomerase family.</text>
</comment>
<dbReference type="PROSITE" id="PS00166">
    <property type="entry name" value="ENOYL_COA_HYDRATASE"/>
    <property type="match status" value="1"/>
</dbReference>
<keyword evidence="3" id="KW-0614">Plasmid</keyword>
<dbReference type="GO" id="GO:0016853">
    <property type="term" value="F:isomerase activity"/>
    <property type="evidence" value="ECO:0007669"/>
    <property type="project" value="UniProtKB-KW"/>
</dbReference>
<dbReference type="Proteomes" id="UP000195807">
    <property type="component" value="Plasmid pCME4A9I"/>
</dbReference>
<dbReference type="PANTHER" id="PTHR43802">
    <property type="entry name" value="ENOYL-COA HYDRATASE"/>
    <property type="match status" value="1"/>
</dbReference>